<comment type="function">
    <text evidence="1">Removes C-terminal D-alanyl residues from sugar-peptide cell wall precursors.</text>
</comment>
<accession>A0A5C8NR07</accession>
<evidence type="ECO:0000256" key="4">
    <source>
        <dbReference type="ARBA" id="ARBA00012448"/>
    </source>
</evidence>
<dbReference type="GO" id="GO:0006508">
    <property type="term" value="P:proteolysis"/>
    <property type="evidence" value="ECO:0007669"/>
    <property type="project" value="UniProtKB-KW"/>
</dbReference>
<organism evidence="18 19">
    <name type="scientific">Zeimonas arvi</name>
    <dbReference type="NCBI Taxonomy" id="2498847"/>
    <lineage>
        <taxon>Bacteria</taxon>
        <taxon>Pseudomonadati</taxon>
        <taxon>Pseudomonadota</taxon>
        <taxon>Betaproteobacteria</taxon>
        <taxon>Burkholderiales</taxon>
        <taxon>Burkholderiaceae</taxon>
        <taxon>Zeimonas</taxon>
    </lineage>
</organism>
<name>A0A5C8NR07_9BURK</name>
<keyword evidence="6" id="KW-0645">Protease</keyword>
<gene>
    <name evidence="18" type="ORF">FHP08_14710</name>
</gene>
<dbReference type="RefSeq" id="WP_147705251.1">
    <property type="nucleotide sequence ID" value="NZ_VDUY01000006.1"/>
</dbReference>
<dbReference type="PANTHER" id="PTHR21581:SF6">
    <property type="entry name" value="TRAFFICKING PROTEIN PARTICLE COMPLEX SUBUNIT 12"/>
    <property type="match status" value="1"/>
</dbReference>
<dbReference type="PRINTS" id="PR00725">
    <property type="entry name" value="DADACBPTASE1"/>
</dbReference>
<comment type="pathway">
    <text evidence="2">Cell wall biogenesis; peptidoglycan biosynthesis.</text>
</comment>
<dbReference type="OrthoDB" id="9795979at2"/>
<dbReference type="InterPro" id="IPR018044">
    <property type="entry name" value="Peptidase_S11"/>
</dbReference>
<keyword evidence="19" id="KW-1185">Reference proteome</keyword>
<dbReference type="GO" id="GO:0009002">
    <property type="term" value="F:serine-type D-Ala-D-Ala carboxypeptidase activity"/>
    <property type="evidence" value="ECO:0007669"/>
    <property type="project" value="UniProtKB-EC"/>
</dbReference>
<reference evidence="18 19" key="1">
    <citation type="submission" date="2019-06" db="EMBL/GenBank/DDBJ databases">
        <title>Quisquiliibacterium sp. nov., isolated from a maize field.</title>
        <authorList>
            <person name="Lin S.-Y."/>
            <person name="Tsai C.-F."/>
            <person name="Young C.-C."/>
        </authorList>
    </citation>
    <scope>NUCLEOTIDE SEQUENCE [LARGE SCALE GENOMIC DNA]</scope>
    <source>
        <strain evidence="18 19">CC-CFT501</strain>
    </source>
</reference>
<feature type="domain" description="Peptidase S11 D-Ala-D-Ala carboxypeptidase A C-terminal" evidence="17">
    <location>
        <begin position="291"/>
        <end position="381"/>
    </location>
</feature>
<keyword evidence="8" id="KW-0378">Hydrolase</keyword>
<evidence type="ECO:0000313" key="19">
    <source>
        <dbReference type="Proteomes" id="UP000321548"/>
    </source>
</evidence>
<dbReference type="GO" id="GO:0008360">
    <property type="term" value="P:regulation of cell shape"/>
    <property type="evidence" value="ECO:0007669"/>
    <property type="project" value="UniProtKB-KW"/>
</dbReference>
<dbReference type="InterPro" id="IPR015956">
    <property type="entry name" value="Peniciliin-bd_prot_C_sf"/>
</dbReference>
<dbReference type="InterPro" id="IPR037167">
    <property type="entry name" value="Peptidase_S11_C_sf"/>
</dbReference>
<dbReference type="EC" id="3.4.16.4" evidence="4"/>
<evidence type="ECO:0000256" key="9">
    <source>
        <dbReference type="ARBA" id="ARBA00022960"/>
    </source>
</evidence>
<dbReference type="Pfam" id="PF00768">
    <property type="entry name" value="Peptidase_S11"/>
    <property type="match status" value="1"/>
</dbReference>
<feature type="active site" description="Proton acceptor" evidence="13">
    <location>
        <position position="76"/>
    </location>
</feature>
<feature type="signal peptide" evidence="16">
    <location>
        <begin position="1"/>
        <end position="29"/>
    </location>
</feature>
<evidence type="ECO:0000256" key="2">
    <source>
        <dbReference type="ARBA" id="ARBA00004752"/>
    </source>
</evidence>
<evidence type="ECO:0000256" key="14">
    <source>
        <dbReference type="PIRSR" id="PIRSR618044-2"/>
    </source>
</evidence>
<feature type="binding site" evidence="14">
    <location>
        <position position="235"/>
    </location>
    <ligand>
        <name>substrate</name>
    </ligand>
</feature>
<keyword evidence="5 18" id="KW-0121">Carboxypeptidase</keyword>
<dbReference type="InterPro" id="IPR012907">
    <property type="entry name" value="Peptidase_S11_C"/>
</dbReference>
<dbReference type="SUPFAM" id="SSF56601">
    <property type="entry name" value="beta-lactamase/transpeptidase-like"/>
    <property type="match status" value="1"/>
</dbReference>
<dbReference type="InterPro" id="IPR001967">
    <property type="entry name" value="Peptidase_S11_N"/>
</dbReference>
<dbReference type="GO" id="GO:0009252">
    <property type="term" value="P:peptidoglycan biosynthetic process"/>
    <property type="evidence" value="ECO:0007669"/>
    <property type="project" value="UniProtKB-UniPathway"/>
</dbReference>
<dbReference type="InterPro" id="IPR012338">
    <property type="entry name" value="Beta-lactam/transpept-like"/>
</dbReference>
<keyword evidence="7 16" id="KW-0732">Signal</keyword>
<keyword evidence="10" id="KW-0573">Peptidoglycan synthesis</keyword>
<dbReference type="PANTHER" id="PTHR21581">
    <property type="entry name" value="D-ALANYL-D-ALANINE CARBOXYPEPTIDASE"/>
    <property type="match status" value="1"/>
</dbReference>
<dbReference type="Gene3D" id="3.40.710.10">
    <property type="entry name" value="DD-peptidase/beta-lactamase superfamily"/>
    <property type="match status" value="1"/>
</dbReference>
<dbReference type="Gene3D" id="2.60.410.10">
    <property type="entry name" value="D-Ala-D-Ala carboxypeptidase, C-terminal domain"/>
    <property type="match status" value="1"/>
</dbReference>
<evidence type="ECO:0000256" key="5">
    <source>
        <dbReference type="ARBA" id="ARBA00022645"/>
    </source>
</evidence>
<dbReference type="EMBL" id="VDUY01000006">
    <property type="protein sequence ID" value="TXL64190.1"/>
    <property type="molecule type" value="Genomic_DNA"/>
</dbReference>
<evidence type="ECO:0000256" key="10">
    <source>
        <dbReference type="ARBA" id="ARBA00022984"/>
    </source>
</evidence>
<evidence type="ECO:0000256" key="16">
    <source>
        <dbReference type="SAM" id="SignalP"/>
    </source>
</evidence>
<dbReference type="SMART" id="SM00936">
    <property type="entry name" value="PBP5_C"/>
    <property type="match status" value="1"/>
</dbReference>
<evidence type="ECO:0000256" key="13">
    <source>
        <dbReference type="PIRSR" id="PIRSR618044-1"/>
    </source>
</evidence>
<comment type="catalytic activity">
    <reaction evidence="12">
        <text>Preferential cleavage: (Ac)2-L-Lys-D-Ala-|-D-Ala. Also transpeptidation of peptidyl-alanyl moieties that are N-acyl substituents of D-alanine.</text>
        <dbReference type="EC" id="3.4.16.4"/>
    </reaction>
</comment>
<sequence>MRTIAAARARTGRALRAALLATVALVAMAATPAAVAQQVPVPTIAARSWLLLDVTSGQVIAAHEPDIKIEPASLTKLMTAHLAFNALEEKRLTLDARPPVSTAAWKAIGSRMFVDPAKPATVEELLNGLIVQSGNDASIILAEAVAGTEQAFAELMNREAQRLGMKNTQFRNATGLPDPQHYTTARDLALLATQVVTAHPEYYPMYSKKEYVYNNIRQSNRNRLLFVDPSVDGLKTGHTEAAGYCLIATAKREQPGASFQRRLLSVVLGASSESVRAIESQKLLNWGFQNFDAVRVQAKGQPTGDYQVWKGADESVAGGVDADLVVTVPRGQADKVVGEVERVQPLVAPISAGERIGTLRVRLDGKVIAERPLVALKGVDQAGWFGRAWDSVLMMFARSK</sequence>
<dbReference type="SUPFAM" id="SSF69189">
    <property type="entry name" value="Penicillin-binding protein associated domain"/>
    <property type="match status" value="1"/>
</dbReference>
<evidence type="ECO:0000259" key="17">
    <source>
        <dbReference type="SMART" id="SM00936"/>
    </source>
</evidence>
<comment type="similarity">
    <text evidence="3 15">Belongs to the peptidase S11 family.</text>
</comment>
<evidence type="ECO:0000256" key="12">
    <source>
        <dbReference type="ARBA" id="ARBA00034000"/>
    </source>
</evidence>
<evidence type="ECO:0000256" key="15">
    <source>
        <dbReference type="RuleBase" id="RU004016"/>
    </source>
</evidence>
<evidence type="ECO:0000313" key="18">
    <source>
        <dbReference type="EMBL" id="TXL64190.1"/>
    </source>
</evidence>
<feature type="chain" id="PRO_5023110753" description="serine-type D-Ala-D-Ala carboxypeptidase" evidence="16">
    <location>
        <begin position="30"/>
        <end position="400"/>
    </location>
</feature>
<dbReference type="GO" id="GO:0071555">
    <property type="term" value="P:cell wall organization"/>
    <property type="evidence" value="ECO:0007669"/>
    <property type="project" value="UniProtKB-KW"/>
</dbReference>
<feature type="active site" evidence="13">
    <location>
        <position position="133"/>
    </location>
</feature>
<feature type="active site" description="Acyl-ester intermediate" evidence="13">
    <location>
        <position position="73"/>
    </location>
</feature>
<dbReference type="Proteomes" id="UP000321548">
    <property type="component" value="Unassembled WGS sequence"/>
</dbReference>
<evidence type="ECO:0000256" key="8">
    <source>
        <dbReference type="ARBA" id="ARBA00022801"/>
    </source>
</evidence>
<keyword evidence="11" id="KW-0961">Cell wall biogenesis/degradation</keyword>
<proteinExistence type="inferred from homology"/>
<evidence type="ECO:0000256" key="6">
    <source>
        <dbReference type="ARBA" id="ARBA00022670"/>
    </source>
</evidence>
<comment type="caution">
    <text evidence="18">The sequence shown here is derived from an EMBL/GenBank/DDBJ whole genome shotgun (WGS) entry which is preliminary data.</text>
</comment>
<dbReference type="AlphaFoldDB" id="A0A5C8NR07"/>
<evidence type="ECO:0000256" key="1">
    <source>
        <dbReference type="ARBA" id="ARBA00003217"/>
    </source>
</evidence>
<evidence type="ECO:0000256" key="11">
    <source>
        <dbReference type="ARBA" id="ARBA00023316"/>
    </source>
</evidence>
<protein>
    <recommendedName>
        <fullName evidence="4">serine-type D-Ala-D-Ala carboxypeptidase</fullName>
        <ecNumber evidence="4">3.4.16.4</ecNumber>
    </recommendedName>
</protein>
<dbReference type="UniPathway" id="UPA00219"/>
<keyword evidence="9" id="KW-0133">Cell shape</keyword>
<evidence type="ECO:0000256" key="7">
    <source>
        <dbReference type="ARBA" id="ARBA00022729"/>
    </source>
</evidence>
<evidence type="ECO:0000256" key="3">
    <source>
        <dbReference type="ARBA" id="ARBA00007164"/>
    </source>
</evidence>
<dbReference type="Pfam" id="PF07943">
    <property type="entry name" value="PBP5_C"/>
    <property type="match status" value="1"/>
</dbReference>